<proteinExistence type="predicted"/>
<accession>A0A1F6G435</accession>
<evidence type="ECO:0000256" key="2">
    <source>
        <dbReference type="SAM" id="Phobius"/>
    </source>
</evidence>
<keyword evidence="2" id="KW-0472">Membrane</keyword>
<comment type="caution">
    <text evidence="3">The sequence shown here is derived from an EMBL/GenBank/DDBJ whole genome shotgun (WGS) entry which is preliminary data.</text>
</comment>
<evidence type="ECO:0000256" key="1">
    <source>
        <dbReference type="SAM" id="MobiDB-lite"/>
    </source>
</evidence>
<protein>
    <submittedName>
        <fullName evidence="3">Uncharacterized protein</fullName>
    </submittedName>
</protein>
<name>A0A1F6G435_9BACT</name>
<reference evidence="3 4" key="1">
    <citation type="journal article" date="2016" name="Nat. Commun.">
        <title>Thousands of microbial genomes shed light on interconnected biogeochemical processes in an aquifer system.</title>
        <authorList>
            <person name="Anantharaman K."/>
            <person name="Brown C.T."/>
            <person name="Hug L.A."/>
            <person name="Sharon I."/>
            <person name="Castelle C.J."/>
            <person name="Probst A.J."/>
            <person name="Thomas B.C."/>
            <person name="Singh A."/>
            <person name="Wilkins M.J."/>
            <person name="Karaoz U."/>
            <person name="Brodie E.L."/>
            <person name="Williams K.H."/>
            <person name="Hubbard S.S."/>
            <person name="Banfield J.F."/>
        </authorList>
    </citation>
    <scope>NUCLEOTIDE SEQUENCE [LARGE SCALE GENOMIC DNA]</scope>
</reference>
<keyword evidence="2" id="KW-0812">Transmembrane</keyword>
<dbReference type="AlphaFoldDB" id="A0A1F6G435"/>
<keyword evidence="2" id="KW-1133">Transmembrane helix</keyword>
<evidence type="ECO:0000313" key="4">
    <source>
        <dbReference type="Proteomes" id="UP000176867"/>
    </source>
</evidence>
<evidence type="ECO:0000313" key="3">
    <source>
        <dbReference type="EMBL" id="OGG92863.1"/>
    </source>
</evidence>
<sequence>MENEPLLPPGETLPSMPSPKQQSWGVVISIVIIVMMIVVGAFYSWGKRISQEQVPAESIAQ</sequence>
<gene>
    <name evidence="3" type="ORF">A2609_03360</name>
</gene>
<feature type="region of interest" description="Disordered" evidence="1">
    <location>
        <begin position="1"/>
        <end position="20"/>
    </location>
</feature>
<dbReference type="EMBL" id="MFMU01000017">
    <property type="protein sequence ID" value="OGG92863.1"/>
    <property type="molecule type" value="Genomic_DNA"/>
</dbReference>
<organism evidence="3 4">
    <name type="scientific">Candidatus Kaiserbacteria bacterium RIFOXYD1_FULL_47_14</name>
    <dbReference type="NCBI Taxonomy" id="1798533"/>
    <lineage>
        <taxon>Bacteria</taxon>
        <taxon>Candidatus Kaiseribacteriota</taxon>
    </lineage>
</organism>
<dbReference type="Proteomes" id="UP000176867">
    <property type="component" value="Unassembled WGS sequence"/>
</dbReference>
<dbReference type="STRING" id="1798533.A2609_03360"/>
<feature type="transmembrane region" description="Helical" evidence="2">
    <location>
        <begin position="23"/>
        <end position="43"/>
    </location>
</feature>